<proteinExistence type="predicted"/>
<protein>
    <submittedName>
        <fullName evidence="5">B-cell lymphoma 3</fullName>
    </submittedName>
</protein>
<organism evidence="5 6">
    <name type="scientific">Pelobates cultripes</name>
    <name type="common">Western spadefoot toad</name>
    <dbReference type="NCBI Taxonomy" id="61616"/>
    <lineage>
        <taxon>Eukaryota</taxon>
        <taxon>Metazoa</taxon>
        <taxon>Chordata</taxon>
        <taxon>Craniata</taxon>
        <taxon>Vertebrata</taxon>
        <taxon>Euteleostomi</taxon>
        <taxon>Amphibia</taxon>
        <taxon>Batrachia</taxon>
        <taxon>Anura</taxon>
        <taxon>Pelobatoidea</taxon>
        <taxon>Pelobatidae</taxon>
        <taxon>Pelobates</taxon>
    </lineage>
</organism>
<dbReference type="PANTHER" id="PTHR46680:SF2">
    <property type="entry name" value="NF-KAPPA-B INHIBITOR ZETA"/>
    <property type="match status" value="1"/>
</dbReference>
<keyword evidence="6" id="KW-1185">Reference proteome</keyword>
<dbReference type="Pfam" id="PF00023">
    <property type="entry name" value="Ank"/>
    <property type="match status" value="1"/>
</dbReference>
<dbReference type="InterPro" id="IPR002110">
    <property type="entry name" value="Ankyrin_rpt"/>
</dbReference>
<feature type="region of interest" description="Disordered" evidence="4">
    <location>
        <begin position="395"/>
        <end position="447"/>
    </location>
</feature>
<dbReference type="EMBL" id="OW240921">
    <property type="protein sequence ID" value="CAH2319023.1"/>
    <property type="molecule type" value="Genomic_DNA"/>
</dbReference>
<dbReference type="PANTHER" id="PTHR46680">
    <property type="entry name" value="NF-KAPPA-B INHIBITOR ALPHA"/>
    <property type="match status" value="1"/>
</dbReference>
<evidence type="ECO:0000256" key="4">
    <source>
        <dbReference type="SAM" id="MobiDB-lite"/>
    </source>
</evidence>
<feature type="repeat" description="ANK" evidence="3">
    <location>
        <begin position="212"/>
        <end position="244"/>
    </location>
</feature>
<dbReference type="InterPro" id="IPR036770">
    <property type="entry name" value="Ankyrin_rpt-contain_sf"/>
</dbReference>
<dbReference type="SUPFAM" id="SSF48403">
    <property type="entry name" value="Ankyrin repeat"/>
    <property type="match status" value="1"/>
</dbReference>
<reference evidence="5" key="1">
    <citation type="submission" date="2022-03" db="EMBL/GenBank/DDBJ databases">
        <authorList>
            <person name="Alioto T."/>
            <person name="Alioto T."/>
            <person name="Gomez Garrido J."/>
        </authorList>
    </citation>
    <scope>NUCLEOTIDE SEQUENCE</scope>
</reference>
<evidence type="ECO:0000313" key="5">
    <source>
        <dbReference type="EMBL" id="CAH2319023.1"/>
    </source>
</evidence>
<sequence length="493" mass="54215">MDTHYNSCTGNMETSYPLDLSIRKSMDMFGVAPRSPHKMWSARDIKGSQPFKMNNLEGVTQSTEGQNGSSEEPGHCKDQTCLPLRKRRYPPPSKDERPLTTHMEDYPSWPKKLCGSSKIQVPLPCYYSGGAPSFLQSLYSFPSHVMLNTPLLPMLLSPDLQIQADIEAATQSDDDGDTALHIAVVHGNIQAAQWVIYLLHQGHKNMDPVNNLRQTPLHLAVITDQPDLVSLLLSNGCSPKIPDRNGQTCVHLACENESINSLRVLLKGGTWDPDATNYQGMTALHIAISTGRRDATQCLLDNGMDVDAVEIKSGRTPLIQAVENGCENLVCLLLQRGAQVNAQTYAGNTALHVASGRGLEEITRMLLRSGADSGIKNCHNDTSITVAKNRRITDILRGKSSSPRNQYDRLTDEHSDSSLTLSPQPPQVKTPSYISVSPPPGRQATPLLSLPQKDTLRHIKVPDLSPAINGSSQRQFGRVQCEEQTYQCTGERH</sequence>
<feature type="repeat" description="ANK" evidence="3">
    <location>
        <begin position="175"/>
        <end position="211"/>
    </location>
</feature>
<dbReference type="GO" id="GO:0051059">
    <property type="term" value="F:NF-kappaB binding"/>
    <property type="evidence" value="ECO:0007669"/>
    <property type="project" value="TreeGrafter"/>
</dbReference>
<feature type="compositionally biased region" description="Basic and acidic residues" evidence="4">
    <location>
        <begin position="93"/>
        <end position="105"/>
    </location>
</feature>
<dbReference type="PRINTS" id="PR01415">
    <property type="entry name" value="ANKYRIN"/>
</dbReference>
<dbReference type="SMART" id="SM00248">
    <property type="entry name" value="ANK"/>
    <property type="match status" value="6"/>
</dbReference>
<feature type="repeat" description="ANK" evidence="3">
    <location>
        <begin position="279"/>
        <end position="311"/>
    </location>
</feature>
<gene>
    <name evidence="5" type="ORF">PECUL_23A042240</name>
</gene>
<feature type="repeat" description="ANK" evidence="3">
    <location>
        <begin position="313"/>
        <end position="345"/>
    </location>
</feature>
<keyword evidence="2 3" id="KW-0040">ANK repeat</keyword>
<dbReference type="GO" id="GO:0071356">
    <property type="term" value="P:cellular response to tumor necrosis factor"/>
    <property type="evidence" value="ECO:0007669"/>
    <property type="project" value="TreeGrafter"/>
</dbReference>
<feature type="repeat" description="ANK" evidence="3">
    <location>
        <begin position="346"/>
        <end position="378"/>
    </location>
</feature>
<dbReference type="Pfam" id="PF12796">
    <property type="entry name" value="Ank_2"/>
    <property type="match status" value="2"/>
</dbReference>
<feature type="region of interest" description="Disordered" evidence="4">
    <location>
        <begin position="83"/>
        <end position="105"/>
    </location>
</feature>
<dbReference type="GO" id="GO:0005829">
    <property type="term" value="C:cytosol"/>
    <property type="evidence" value="ECO:0007669"/>
    <property type="project" value="TreeGrafter"/>
</dbReference>
<evidence type="ECO:0000256" key="3">
    <source>
        <dbReference type="PROSITE-ProRule" id="PRU00023"/>
    </source>
</evidence>
<name>A0AAD1WRE6_PELCU</name>
<feature type="region of interest" description="Disordered" evidence="4">
    <location>
        <begin position="59"/>
        <end position="78"/>
    </location>
</feature>
<dbReference type="AlphaFoldDB" id="A0AAD1WRE6"/>
<dbReference type="PROSITE" id="PS50297">
    <property type="entry name" value="ANK_REP_REGION"/>
    <property type="match status" value="5"/>
</dbReference>
<dbReference type="Gene3D" id="1.25.40.20">
    <property type="entry name" value="Ankyrin repeat-containing domain"/>
    <property type="match status" value="1"/>
</dbReference>
<accession>A0AAD1WRE6</accession>
<dbReference type="PROSITE" id="PS50088">
    <property type="entry name" value="ANK_REPEAT"/>
    <property type="match status" value="5"/>
</dbReference>
<feature type="compositionally biased region" description="Basic and acidic residues" evidence="4">
    <location>
        <begin position="406"/>
        <end position="416"/>
    </location>
</feature>
<evidence type="ECO:0000313" key="6">
    <source>
        <dbReference type="Proteomes" id="UP001295444"/>
    </source>
</evidence>
<feature type="compositionally biased region" description="Polar residues" evidence="4">
    <location>
        <begin position="59"/>
        <end position="70"/>
    </location>
</feature>
<dbReference type="Proteomes" id="UP001295444">
    <property type="component" value="Chromosome 10"/>
</dbReference>
<dbReference type="InterPro" id="IPR051070">
    <property type="entry name" value="NF-kappa-B_inhibitor"/>
</dbReference>
<evidence type="ECO:0000256" key="1">
    <source>
        <dbReference type="ARBA" id="ARBA00022737"/>
    </source>
</evidence>
<evidence type="ECO:0000256" key="2">
    <source>
        <dbReference type="ARBA" id="ARBA00023043"/>
    </source>
</evidence>
<keyword evidence="1" id="KW-0677">Repeat</keyword>